<protein>
    <recommendedName>
        <fullName evidence="3">Exostosin GT47 domain-containing protein</fullName>
    </recommendedName>
</protein>
<gene>
    <name evidence="2" type="ORF">AMON00008_LOCUS62342</name>
</gene>
<evidence type="ECO:0008006" key="3">
    <source>
        <dbReference type="Google" id="ProtNLM"/>
    </source>
</evidence>
<feature type="signal peptide" evidence="1">
    <location>
        <begin position="1"/>
        <end position="15"/>
    </location>
</feature>
<name>A0A7S4VTL0_9DINO</name>
<keyword evidence="1" id="KW-0732">Signal</keyword>
<dbReference type="EMBL" id="HBNR01086964">
    <property type="protein sequence ID" value="CAE4665043.1"/>
    <property type="molecule type" value="Transcribed_RNA"/>
</dbReference>
<feature type="chain" id="PRO_5031522394" description="Exostosin GT47 domain-containing protein" evidence="1">
    <location>
        <begin position="16"/>
        <end position="425"/>
    </location>
</feature>
<proteinExistence type="predicted"/>
<sequence>MNLLVLAALLLSVGASCIALWVKIRWRVARLGSYDWGPLPEIGGLVDYDGWVNAFRHRPPFNKMPVTPTITCENDATLLWERYDWQVRPKSPWNTKTGCTNFEFMPWVNITYKGDPRTVFAVPHGLDRLFELAERHCDPSHNNRVVHFGGTEQPLETAFGEMDRDRNATVARLRKYFNRIVFQTKDWQIEGVDLAPMGVCWGYMYGILHNLTPLYRSPRLLAREFFGLVANATETTLSHKTKGVLATRSRQAFWLDEPYTLRRAARQLSRRPPGMYFQVESYTSTRCVLSAYQSRKQLREWAVSSEAVRAGVEFRSLPVPEWWRELPKYRFLLNPMGSGVQTAKTYEALLSLTVPLILHKGYSAFFDLVRMGFPVVLLSNWSDVTPERLERWWQDQSPRLESFRRNCLTLDGYWGLLTGQMSFCE</sequence>
<accession>A0A7S4VTL0</accession>
<dbReference type="AlphaFoldDB" id="A0A7S4VTL0"/>
<evidence type="ECO:0000313" key="2">
    <source>
        <dbReference type="EMBL" id="CAE4665043.1"/>
    </source>
</evidence>
<evidence type="ECO:0000256" key="1">
    <source>
        <dbReference type="SAM" id="SignalP"/>
    </source>
</evidence>
<reference evidence="2" key="1">
    <citation type="submission" date="2021-01" db="EMBL/GenBank/DDBJ databases">
        <authorList>
            <person name="Corre E."/>
            <person name="Pelletier E."/>
            <person name="Niang G."/>
            <person name="Scheremetjew M."/>
            <person name="Finn R."/>
            <person name="Kale V."/>
            <person name="Holt S."/>
            <person name="Cochrane G."/>
            <person name="Meng A."/>
            <person name="Brown T."/>
            <person name="Cohen L."/>
        </authorList>
    </citation>
    <scope>NUCLEOTIDE SEQUENCE</scope>
    <source>
        <strain evidence="2">CCMP3105</strain>
    </source>
</reference>
<organism evidence="2">
    <name type="scientific">Alexandrium monilatum</name>
    <dbReference type="NCBI Taxonomy" id="311494"/>
    <lineage>
        <taxon>Eukaryota</taxon>
        <taxon>Sar</taxon>
        <taxon>Alveolata</taxon>
        <taxon>Dinophyceae</taxon>
        <taxon>Gonyaulacales</taxon>
        <taxon>Pyrocystaceae</taxon>
        <taxon>Alexandrium</taxon>
    </lineage>
</organism>